<keyword evidence="4 6" id="KW-1133">Transmembrane helix</keyword>
<name>A0ABQ8GXA0_9ROSI</name>
<evidence type="ECO:0000256" key="2">
    <source>
        <dbReference type="ARBA" id="ARBA00005852"/>
    </source>
</evidence>
<comment type="subcellular location">
    <subcellularLocation>
        <location evidence="1">Membrane</location>
        <topology evidence="1">Multi-pass membrane protein</topology>
    </subcellularLocation>
</comment>
<reference evidence="7 8" key="1">
    <citation type="submission" date="2021-02" db="EMBL/GenBank/DDBJ databases">
        <title>Plant Genome Project.</title>
        <authorList>
            <person name="Zhang R.-G."/>
        </authorList>
    </citation>
    <scope>NUCLEOTIDE SEQUENCE [LARGE SCALE GENOMIC DNA]</scope>
    <source>
        <tissue evidence="7">Leaves</tissue>
    </source>
</reference>
<evidence type="ECO:0000256" key="5">
    <source>
        <dbReference type="ARBA" id="ARBA00023136"/>
    </source>
</evidence>
<evidence type="ECO:0000256" key="4">
    <source>
        <dbReference type="ARBA" id="ARBA00022989"/>
    </source>
</evidence>
<protein>
    <submittedName>
        <fullName evidence="7">Uncharacterized protein</fullName>
    </submittedName>
</protein>
<proteinExistence type="inferred from homology"/>
<dbReference type="Proteomes" id="UP000827721">
    <property type="component" value="Unassembled WGS sequence"/>
</dbReference>
<evidence type="ECO:0000256" key="1">
    <source>
        <dbReference type="ARBA" id="ARBA00004141"/>
    </source>
</evidence>
<feature type="transmembrane region" description="Helical" evidence="6">
    <location>
        <begin position="213"/>
        <end position="231"/>
    </location>
</feature>
<dbReference type="PANTHER" id="PTHR33596:SF23">
    <property type="entry name" value="COLD-REGULATED 413 PLASMA MEMBRANE PROTEIN 2"/>
    <property type="match status" value="1"/>
</dbReference>
<accession>A0ABQ8GXA0</accession>
<evidence type="ECO:0000313" key="7">
    <source>
        <dbReference type="EMBL" id="KAH7510797.1"/>
    </source>
</evidence>
<comment type="caution">
    <text evidence="7">The sequence shown here is derived from an EMBL/GenBank/DDBJ whole genome shotgun (WGS) entry which is preliminary data.</text>
</comment>
<evidence type="ECO:0000313" key="8">
    <source>
        <dbReference type="Proteomes" id="UP000827721"/>
    </source>
</evidence>
<dbReference type="InterPro" id="IPR008892">
    <property type="entry name" value="COR413"/>
</dbReference>
<keyword evidence="3 6" id="KW-0812">Transmembrane</keyword>
<evidence type="ECO:0000256" key="6">
    <source>
        <dbReference type="SAM" id="Phobius"/>
    </source>
</evidence>
<organism evidence="7 8">
    <name type="scientific">Xanthoceras sorbifolium</name>
    <dbReference type="NCBI Taxonomy" id="99658"/>
    <lineage>
        <taxon>Eukaryota</taxon>
        <taxon>Viridiplantae</taxon>
        <taxon>Streptophyta</taxon>
        <taxon>Embryophyta</taxon>
        <taxon>Tracheophyta</taxon>
        <taxon>Spermatophyta</taxon>
        <taxon>Magnoliopsida</taxon>
        <taxon>eudicotyledons</taxon>
        <taxon>Gunneridae</taxon>
        <taxon>Pentapetalae</taxon>
        <taxon>rosids</taxon>
        <taxon>malvids</taxon>
        <taxon>Sapindales</taxon>
        <taxon>Sapindaceae</taxon>
        <taxon>Xanthoceroideae</taxon>
        <taxon>Xanthoceras</taxon>
    </lineage>
</organism>
<evidence type="ECO:0000256" key="3">
    <source>
        <dbReference type="ARBA" id="ARBA00022692"/>
    </source>
</evidence>
<sequence length="232" mass="25948">MIGQPNRAVNSTSTFKKIRNQKDGEMDYLAMKTDDQVAAELINSDINDLKVAAKKLINHATKLGGLGLNCFSQMGCFLCCYLLVDIGSNKLENEHADFAISTLHIFQSSLSAVQLFKRRFWKMGCFHCSCTKTFLPTTISQVYAQLIVLLAGDAWIIDSASSGGSQFLCTQLEGQLGWCRNLSYYWLLPTSRAHPSIWWIQNSFTQSHGISNTLGIILVLVYPVWALVLHFL</sequence>
<dbReference type="Pfam" id="PF05562">
    <property type="entry name" value="WCOR413"/>
    <property type="match status" value="1"/>
</dbReference>
<dbReference type="PANTHER" id="PTHR33596">
    <property type="entry name" value="COLD-REGULATED 413 PLASMA MEMBRANE PROTEIN 2"/>
    <property type="match status" value="1"/>
</dbReference>
<keyword evidence="8" id="KW-1185">Reference proteome</keyword>
<keyword evidence="5 6" id="KW-0472">Membrane</keyword>
<comment type="similarity">
    <text evidence="2">Belongs to the Cold-regulated 413 protein family.</text>
</comment>
<gene>
    <name evidence="7" type="ORF">JRO89_XSUnG0248600</name>
</gene>
<dbReference type="EMBL" id="JAFEMO010000744">
    <property type="protein sequence ID" value="KAH7510797.1"/>
    <property type="molecule type" value="Genomic_DNA"/>
</dbReference>